<gene>
    <name evidence="2" type="ORF">SAMN06265350_104263</name>
</gene>
<organism evidence="2 3">
    <name type="scientific">Solitalea koreensis</name>
    <dbReference type="NCBI Taxonomy" id="543615"/>
    <lineage>
        <taxon>Bacteria</taxon>
        <taxon>Pseudomonadati</taxon>
        <taxon>Bacteroidota</taxon>
        <taxon>Sphingobacteriia</taxon>
        <taxon>Sphingobacteriales</taxon>
        <taxon>Sphingobacteriaceae</taxon>
        <taxon>Solitalea</taxon>
    </lineage>
</organism>
<dbReference type="InterPro" id="IPR043519">
    <property type="entry name" value="NT_sf"/>
</dbReference>
<evidence type="ECO:0000313" key="2">
    <source>
        <dbReference type="EMBL" id="SMO61583.1"/>
    </source>
</evidence>
<dbReference type="Pfam" id="PF18765">
    <property type="entry name" value="Polbeta"/>
    <property type="match status" value="1"/>
</dbReference>
<dbReference type="EMBL" id="FXSZ01000004">
    <property type="protein sequence ID" value="SMO61583.1"/>
    <property type="molecule type" value="Genomic_DNA"/>
</dbReference>
<reference evidence="2 3" key="1">
    <citation type="submission" date="2017-05" db="EMBL/GenBank/DDBJ databases">
        <authorList>
            <person name="Varghese N."/>
            <person name="Submissions S."/>
        </authorList>
    </citation>
    <scope>NUCLEOTIDE SEQUENCE [LARGE SCALE GENOMIC DNA]</scope>
    <source>
        <strain evidence="2 3">DSM 21342</strain>
    </source>
</reference>
<dbReference type="Gene3D" id="3.30.460.10">
    <property type="entry name" value="Beta Polymerase, domain 2"/>
    <property type="match status" value="1"/>
</dbReference>
<name>A0A521CQ87_9SPHI</name>
<dbReference type="RefSeq" id="WP_142603299.1">
    <property type="nucleotide sequence ID" value="NZ_FXSZ01000004.1"/>
</dbReference>
<dbReference type="CDD" id="cd05403">
    <property type="entry name" value="NT_KNTase_like"/>
    <property type="match status" value="1"/>
</dbReference>
<dbReference type="Proteomes" id="UP000315971">
    <property type="component" value="Unassembled WGS sequence"/>
</dbReference>
<keyword evidence="2" id="KW-0808">Transferase</keyword>
<dbReference type="SUPFAM" id="SSF81301">
    <property type="entry name" value="Nucleotidyltransferase"/>
    <property type="match status" value="1"/>
</dbReference>
<dbReference type="OrthoDB" id="9803106at2"/>
<proteinExistence type="predicted"/>
<sequence length="103" mass="11942">MVLDEHTVNAILGIFKKYPEIEKVLIYGSRAMNRHKPSSDIDMTLAGDQLDLSQLLKLENELDVLLLPYKIDLSLFRQIDNQDLIDHINRAGVIFYEKRKTND</sequence>
<evidence type="ECO:0000313" key="3">
    <source>
        <dbReference type="Proteomes" id="UP000315971"/>
    </source>
</evidence>
<keyword evidence="3" id="KW-1185">Reference proteome</keyword>
<feature type="domain" description="Polymerase beta nucleotidyltransferase" evidence="1">
    <location>
        <begin position="10"/>
        <end position="100"/>
    </location>
</feature>
<dbReference type="GO" id="GO:0016740">
    <property type="term" value="F:transferase activity"/>
    <property type="evidence" value="ECO:0007669"/>
    <property type="project" value="UniProtKB-KW"/>
</dbReference>
<dbReference type="AlphaFoldDB" id="A0A521CQ87"/>
<protein>
    <submittedName>
        <fullName evidence="2">Nucleotidyltransferase domain-containing protein</fullName>
    </submittedName>
</protein>
<dbReference type="InterPro" id="IPR041633">
    <property type="entry name" value="Polbeta"/>
</dbReference>
<accession>A0A521CQ87</accession>
<evidence type="ECO:0000259" key="1">
    <source>
        <dbReference type="Pfam" id="PF18765"/>
    </source>
</evidence>